<dbReference type="Pfam" id="PF13353">
    <property type="entry name" value="Fer4_12"/>
    <property type="match status" value="1"/>
</dbReference>
<dbReference type="GeneID" id="78512449"/>
<evidence type="ECO:0000313" key="12">
    <source>
        <dbReference type="EMBL" id="ADK68139.1"/>
    </source>
</evidence>
<dbReference type="GO" id="GO:0046872">
    <property type="term" value="F:metal ion binding"/>
    <property type="evidence" value="ECO:0007669"/>
    <property type="project" value="UniProtKB-KW"/>
</dbReference>
<dbReference type="GO" id="GO:0051539">
    <property type="term" value="F:4 iron, 4 sulfur cluster binding"/>
    <property type="evidence" value="ECO:0007669"/>
    <property type="project" value="UniProtKB-KW"/>
</dbReference>
<dbReference type="InterPro" id="IPR058240">
    <property type="entry name" value="rSAM_sf"/>
</dbReference>
<dbReference type="Pfam" id="PF04055">
    <property type="entry name" value="Radical_SAM"/>
    <property type="match status" value="1"/>
</dbReference>
<keyword evidence="8" id="KW-0411">Iron-sulfur</keyword>
<keyword evidence="13" id="KW-1185">Reference proteome</keyword>
<protein>
    <submittedName>
        <fullName evidence="12">Glycyl-radical enzyme activating protein family</fullName>
        <ecNumber evidence="12">1.97.1.4</ecNumber>
    </submittedName>
</protein>
<dbReference type="InterPro" id="IPR034457">
    <property type="entry name" value="Organic_radical-activating"/>
</dbReference>
<evidence type="ECO:0000259" key="10">
    <source>
        <dbReference type="PROSITE" id="PS51379"/>
    </source>
</evidence>
<dbReference type="GO" id="GO:0043365">
    <property type="term" value="F:[formate-C-acetyltransferase]-activating enzyme activity"/>
    <property type="evidence" value="ECO:0007669"/>
    <property type="project" value="UniProtKB-EC"/>
</dbReference>
<dbReference type="SUPFAM" id="SSF102114">
    <property type="entry name" value="Radical SAM enzymes"/>
    <property type="match status" value="1"/>
</dbReference>
<dbReference type="HOGENOM" id="CLU_058969_0_0_11"/>
<dbReference type="InterPro" id="IPR013785">
    <property type="entry name" value="Aldolase_TIM"/>
</dbReference>
<dbReference type="KEGG" id="ols:Olsu_1028"/>
<evidence type="ECO:0000256" key="4">
    <source>
        <dbReference type="ARBA" id="ARBA00022691"/>
    </source>
</evidence>
<evidence type="ECO:0000313" key="13">
    <source>
        <dbReference type="Proteomes" id="UP000000333"/>
    </source>
</evidence>
<dbReference type="SFLD" id="SFLDG01066">
    <property type="entry name" value="organic_radical-activating_enz"/>
    <property type="match status" value="1"/>
</dbReference>
<dbReference type="EC" id="1.97.1.4" evidence="12"/>
<gene>
    <name evidence="12" type="ordered locus">Olsu_1028</name>
</gene>
<dbReference type="OrthoDB" id="9782387at2"/>
<sequence length="314" mass="35389">MSEQLTGMVFDIQSYSVHDGPGCRTNVFLDGCPLECRWCANPESQRPRKQLMFAERTCKWDQGCRACRDACPHGSLAVSDEAGPSFNWKACLECETIECVNSCAAGALKQPVREMTVDGLLGVLDRDRSNWGSDGGVTFTGGEPLMQSDFLVEVLKGCRKTWIHTAIETSGFTSTERFLEVFKRIDFAFVDMKNMDDEAHVWGTGVSNKQILRNISALAQTNWPGRLVLRVPTIAGYNDSDENARQVIDFMNENDLYEINLLKFHRMGQTKWEQLGLEYEYANKGDMDDERMSELQDMYLDAGIACYVGDDTPF</sequence>
<dbReference type="PANTHER" id="PTHR30352:SF4">
    <property type="entry name" value="PYRUVATE FORMATE-LYASE 2-ACTIVATING ENZYME"/>
    <property type="match status" value="1"/>
</dbReference>
<proteinExistence type="inferred from homology"/>
<dbReference type="SFLD" id="SFLDG01118">
    <property type="entry name" value="activating_enzymes__group_2"/>
    <property type="match status" value="1"/>
</dbReference>
<keyword evidence="4" id="KW-0949">S-adenosyl-L-methionine</keyword>
<dbReference type="CDD" id="cd01335">
    <property type="entry name" value="Radical_SAM"/>
    <property type="match status" value="1"/>
</dbReference>
<dbReference type="PROSITE" id="PS51379">
    <property type="entry name" value="4FE4S_FER_2"/>
    <property type="match status" value="1"/>
</dbReference>
<feature type="domain" description="4Fe-4S ferredoxin-type" evidence="10">
    <location>
        <begin position="49"/>
        <end position="81"/>
    </location>
</feature>
<keyword evidence="7" id="KW-0408">Iron</keyword>
<evidence type="ECO:0000256" key="3">
    <source>
        <dbReference type="ARBA" id="ARBA00022485"/>
    </source>
</evidence>
<organism evidence="12 13">
    <name type="scientific">Olsenella uli (strain ATCC 49627 / DSM 7084 / CCUG 31166 / CIP 109912 / JCM 12494 / LMG 11480 / NCIMB 702895 / VPI D76D-27C)</name>
    <name type="common">Lactobacillus uli</name>
    <dbReference type="NCBI Taxonomy" id="633147"/>
    <lineage>
        <taxon>Bacteria</taxon>
        <taxon>Bacillati</taxon>
        <taxon>Actinomycetota</taxon>
        <taxon>Coriobacteriia</taxon>
        <taxon>Coriobacteriales</taxon>
        <taxon>Atopobiaceae</taxon>
        <taxon>Olsenella</taxon>
    </lineage>
</organism>
<evidence type="ECO:0000256" key="6">
    <source>
        <dbReference type="ARBA" id="ARBA00023002"/>
    </source>
</evidence>
<comment type="similarity">
    <text evidence="2">Belongs to the organic radical-activating enzymes family.</text>
</comment>
<keyword evidence="6 12" id="KW-0560">Oxidoreductase</keyword>
<dbReference type="AlphaFoldDB" id="E1QVI6"/>
<dbReference type="InterPro" id="IPR017896">
    <property type="entry name" value="4Fe4S_Fe-S-bd"/>
</dbReference>
<evidence type="ECO:0000256" key="1">
    <source>
        <dbReference type="ARBA" id="ARBA00001966"/>
    </source>
</evidence>
<dbReference type="PIRSF" id="PIRSF000371">
    <property type="entry name" value="PFL_act_enz"/>
    <property type="match status" value="1"/>
</dbReference>
<comment type="cofactor">
    <cofactor evidence="1">
        <name>[4Fe-4S] cluster</name>
        <dbReference type="ChEBI" id="CHEBI:49883"/>
    </cofactor>
</comment>
<dbReference type="InterPro" id="IPR012839">
    <property type="entry name" value="Organic_radical_activase"/>
</dbReference>
<dbReference type="NCBIfam" id="TIGR02494">
    <property type="entry name" value="PFLE_PFLC"/>
    <property type="match status" value="1"/>
</dbReference>
<evidence type="ECO:0000256" key="9">
    <source>
        <dbReference type="ARBA" id="ARBA00047365"/>
    </source>
</evidence>
<dbReference type="Proteomes" id="UP000000333">
    <property type="component" value="Chromosome"/>
</dbReference>
<dbReference type="Gene3D" id="3.20.20.70">
    <property type="entry name" value="Aldolase class I"/>
    <property type="match status" value="1"/>
</dbReference>
<evidence type="ECO:0000259" key="11">
    <source>
        <dbReference type="PROSITE" id="PS51918"/>
    </source>
</evidence>
<dbReference type="SFLD" id="SFLDS00029">
    <property type="entry name" value="Radical_SAM"/>
    <property type="match status" value="1"/>
</dbReference>
<evidence type="ECO:0000256" key="8">
    <source>
        <dbReference type="ARBA" id="ARBA00023014"/>
    </source>
</evidence>
<comment type="catalytic activity">
    <reaction evidence="9">
        <text>glycyl-[protein] + reduced [flavodoxin] + S-adenosyl-L-methionine = glycin-2-yl radical-[protein] + semiquinone [flavodoxin] + 5'-deoxyadenosine + L-methionine + H(+)</text>
        <dbReference type="Rhea" id="RHEA:61976"/>
        <dbReference type="Rhea" id="RHEA-COMP:10622"/>
        <dbReference type="Rhea" id="RHEA-COMP:14480"/>
        <dbReference type="Rhea" id="RHEA-COMP:15993"/>
        <dbReference type="Rhea" id="RHEA-COMP:15994"/>
        <dbReference type="ChEBI" id="CHEBI:15378"/>
        <dbReference type="ChEBI" id="CHEBI:17319"/>
        <dbReference type="ChEBI" id="CHEBI:29947"/>
        <dbReference type="ChEBI" id="CHEBI:32722"/>
        <dbReference type="ChEBI" id="CHEBI:57618"/>
        <dbReference type="ChEBI" id="CHEBI:57844"/>
        <dbReference type="ChEBI" id="CHEBI:59789"/>
        <dbReference type="ChEBI" id="CHEBI:140311"/>
    </reaction>
</comment>
<dbReference type="PROSITE" id="PS01087">
    <property type="entry name" value="RADICAL_ACTIVATING"/>
    <property type="match status" value="1"/>
</dbReference>
<evidence type="ECO:0000256" key="5">
    <source>
        <dbReference type="ARBA" id="ARBA00022723"/>
    </source>
</evidence>
<dbReference type="PROSITE" id="PS51918">
    <property type="entry name" value="RADICAL_SAM"/>
    <property type="match status" value="1"/>
</dbReference>
<feature type="domain" description="Radical SAM core" evidence="11">
    <location>
        <begin position="18"/>
        <end position="305"/>
    </location>
</feature>
<dbReference type="STRING" id="633147.Olsu_1028"/>
<dbReference type="InterPro" id="IPR040074">
    <property type="entry name" value="BssD/PflA/YjjW"/>
</dbReference>
<accession>E1QVI6</accession>
<dbReference type="NCBIfam" id="NF033717">
    <property type="entry name" value="HPDL_rSAM_activ"/>
    <property type="match status" value="1"/>
</dbReference>
<dbReference type="PANTHER" id="PTHR30352">
    <property type="entry name" value="PYRUVATE FORMATE-LYASE-ACTIVATING ENZYME"/>
    <property type="match status" value="1"/>
</dbReference>
<dbReference type="InterPro" id="IPR001989">
    <property type="entry name" value="Radical_activat_CS"/>
</dbReference>
<reference evidence="12 13" key="1">
    <citation type="journal article" date="2010" name="Stand. Genomic Sci.">
        <title>Complete genome sequence of Olsenella uli type strain (VPI D76D-27C).</title>
        <authorList>
            <person name="Goker M."/>
            <person name="Held B."/>
            <person name="Lucas S."/>
            <person name="Nolan M."/>
            <person name="Yasawong M."/>
            <person name="Glavina Del Rio T."/>
            <person name="Tice H."/>
            <person name="Cheng J.F."/>
            <person name="Bruce D."/>
            <person name="Detter J.C."/>
            <person name="Tapia R."/>
            <person name="Han C."/>
            <person name="Goodwin L."/>
            <person name="Pitluck S."/>
            <person name="Liolios K."/>
            <person name="Ivanova N."/>
            <person name="Mavromatis K."/>
            <person name="Mikhailova N."/>
            <person name="Pati A."/>
            <person name="Chen A."/>
            <person name="Palaniappan K."/>
            <person name="Land M."/>
            <person name="Hauser L."/>
            <person name="Chang Y.J."/>
            <person name="Jeffries C.D."/>
            <person name="Rohde M."/>
            <person name="Sikorski J."/>
            <person name="Pukall R."/>
            <person name="Woyke T."/>
            <person name="Bristow J."/>
            <person name="Eisen J.A."/>
            <person name="Markowitz V."/>
            <person name="Hugenholtz P."/>
            <person name="Kyrpides N.C."/>
            <person name="Klenk H.P."/>
            <person name="Lapidus A."/>
        </authorList>
    </citation>
    <scope>NUCLEOTIDE SEQUENCE [LARGE SCALE GENOMIC DNA]</scope>
    <source>
        <strain evidence="13">ATCC 49627 / DSM 7084 / CIP 109912 / JCM 12494 / NCIMB 702895 / VPI D76D-27C</strain>
    </source>
</reference>
<dbReference type="InterPro" id="IPR007197">
    <property type="entry name" value="rSAM"/>
</dbReference>
<keyword evidence="5" id="KW-0479">Metal-binding</keyword>
<dbReference type="RefSeq" id="WP_013251891.1">
    <property type="nucleotide sequence ID" value="NC_014363.1"/>
</dbReference>
<dbReference type="SUPFAM" id="SSF54862">
    <property type="entry name" value="4Fe-4S ferredoxins"/>
    <property type="match status" value="1"/>
</dbReference>
<evidence type="ECO:0000256" key="2">
    <source>
        <dbReference type="ARBA" id="ARBA00009777"/>
    </source>
</evidence>
<name>E1QVI6_OLSUV</name>
<evidence type="ECO:0000256" key="7">
    <source>
        <dbReference type="ARBA" id="ARBA00023004"/>
    </source>
</evidence>
<dbReference type="EMBL" id="CP002106">
    <property type="protein sequence ID" value="ADK68139.1"/>
    <property type="molecule type" value="Genomic_DNA"/>
</dbReference>
<dbReference type="eggNOG" id="COG1180">
    <property type="taxonomic scope" value="Bacteria"/>
</dbReference>
<keyword evidence="3" id="KW-0004">4Fe-4S</keyword>